<feature type="compositionally biased region" description="Polar residues" evidence="12">
    <location>
        <begin position="2104"/>
        <end position="2121"/>
    </location>
</feature>
<dbReference type="UniPathway" id="UPA00143"/>
<feature type="compositionally biased region" description="Low complexity" evidence="12">
    <location>
        <begin position="2864"/>
        <end position="2877"/>
    </location>
</feature>
<dbReference type="InterPro" id="IPR010309">
    <property type="entry name" value="E3_Ub_ligase_DUF908"/>
</dbReference>
<dbReference type="EMBL" id="NESQ01000300">
    <property type="protein sequence ID" value="PUU74426.1"/>
    <property type="molecule type" value="Genomic_DNA"/>
</dbReference>
<evidence type="ECO:0000256" key="8">
    <source>
        <dbReference type="ARBA" id="ARBA00022816"/>
    </source>
</evidence>
<dbReference type="InterPro" id="IPR015940">
    <property type="entry name" value="UBA"/>
</dbReference>
<dbReference type="SUPFAM" id="SSF46934">
    <property type="entry name" value="UBA-like"/>
    <property type="match status" value="1"/>
</dbReference>
<feature type="compositionally biased region" description="Acidic residues" evidence="12">
    <location>
        <begin position="2494"/>
        <end position="2519"/>
    </location>
</feature>
<dbReference type="GO" id="GO:0005737">
    <property type="term" value="C:cytoplasm"/>
    <property type="evidence" value="ECO:0007669"/>
    <property type="project" value="TreeGrafter"/>
</dbReference>
<feature type="region of interest" description="Disordered" evidence="12">
    <location>
        <begin position="2829"/>
        <end position="2894"/>
    </location>
</feature>
<evidence type="ECO:0000313" key="16">
    <source>
        <dbReference type="Proteomes" id="UP000244722"/>
    </source>
</evidence>
<dbReference type="SUPFAM" id="SSF56204">
    <property type="entry name" value="Hect, E3 ligase catalytic domain"/>
    <property type="match status" value="1"/>
</dbReference>
<feature type="region of interest" description="Disordered" evidence="12">
    <location>
        <begin position="2995"/>
        <end position="3016"/>
    </location>
</feature>
<dbReference type="Gene3D" id="3.30.2160.10">
    <property type="entry name" value="Hect, E3 ligase catalytic domain"/>
    <property type="match status" value="1"/>
</dbReference>
<dbReference type="Proteomes" id="UP000244722">
    <property type="component" value="Unassembled WGS sequence"/>
</dbReference>
<feature type="region of interest" description="Disordered" evidence="12">
    <location>
        <begin position="2102"/>
        <end position="2127"/>
    </location>
</feature>
<dbReference type="Pfam" id="PF00632">
    <property type="entry name" value="HECT"/>
    <property type="match status" value="1"/>
</dbReference>
<dbReference type="InterPro" id="IPR000569">
    <property type="entry name" value="HECT_dom"/>
</dbReference>
<keyword evidence="6" id="KW-0808">Transferase</keyword>
<evidence type="ECO:0000256" key="9">
    <source>
        <dbReference type="ARBA" id="ARBA00023242"/>
    </source>
</evidence>
<dbReference type="STRING" id="42251.A0A2T6ZG43"/>
<evidence type="ECO:0000256" key="7">
    <source>
        <dbReference type="ARBA" id="ARBA00022786"/>
    </source>
</evidence>
<feature type="compositionally biased region" description="Basic and acidic residues" evidence="12">
    <location>
        <begin position="1675"/>
        <end position="1685"/>
    </location>
</feature>
<dbReference type="Gene3D" id="3.90.1750.10">
    <property type="entry name" value="Hect, E3 ligase catalytic domains"/>
    <property type="match status" value="1"/>
</dbReference>
<feature type="domain" description="UBA" evidence="13">
    <location>
        <begin position="1520"/>
        <end position="1560"/>
    </location>
</feature>
<dbReference type="PROSITE" id="PS50237">
    <property type="entry name" value="HECT"/>
    <property type="match status" value="1"/>
</dbReference>
<dbReference type="InterPro" id="IPR035983">
    <property type="entry name" value="Hect_E3_ubiquitin_ligase"/>
</dbReference>
<comment type="pathway">
    <text evidence="3">Protein modification; protein ubiquitination.</text>
</comment>
<feature type="active site" description="Glycyl thioester intermediate" evidence="11">
    <location>
        <position position="3970"/>
    </location>
</feature>
<evidence type="ECO:0000256" key="1">
    <source>
        <dbReference type="ARBA" id="ARBA00000885"/>
    </source>
</evidence>
<dbReference type="InterPro" id="IPR010314">
    <property type="entry name" value="E3_Ub_ligase_DUF913"/>
</dbReference>
<feature type="region of interest" description="Disordered" evidence="12">
    <location>
        <begin position="2375"/>
        <end position="2562"/>
    </location>
</feature>
<dbReference type="Gene3D" id="1.10.8.10">
    <property type="entry name" value="DNA helicase RuvA subunit, C-terminal domain"/>
    <property type="match status" value="1"/>
</dbReference>
<feature type="region of interest" description="Disordered" evidence="12">
    <location>
        <begin position="262"/>
        <end position="316"/>
    </location>
</feature>
<name>A0A2T6ZG43_TUBBO</name>
<feature type="region of interest" description="Disordered" evidence="12">
    <location>
        <begin position="1226"/>
        <end position="1245"/>
    </location>
</feature>
<dbReference type="Pfam" id="PF22562">
    <property type="entry name" value="UBA_7"/>
    <property type="match status" value="1"/>
</dbReference>
<evidence type="ECO:0000256" key="3">
    <source>
        <dbReference type="ARBA" id="ARBA00004906"/>
    </source>
</evidence>
<feature type="compositionally biased region" description="Polar residues" evidence="12">
    <location>
        <begin position="2639"/>
        <end position="2659"/>
    </location>
</feature>
<dbReference type="OrthoDB" id="8068875at2759"/>
<dbReference type="GO" id="GO:0061630">
    <property type="term" value="F:ubiquitin protein ligase activity"/>
    <property type="evidence" value="ECO:0007669"/>
    <property type="project" value="UniProtKB-EC"/>
</dbReference>
<evidence type="ECO:0000256" key="10">
    <source>
        <dbReference type="ARBA" id="ARBA00034494"/>
    </source>
</evidence>
<dbReference type="FunFam" id="3.30.2160.10:FF:000001">
    <property type="entry name" value="E3 ubiquitin-protein ligase NEDD4-like"/>
    <property type="match status" value="1"/>
</dbReference>
<dbReference type="CDD" id="cd00078">
    <property type="entry name" value="HECTc"/>
    <property type="match status" value="1"/>
</dbReference>
<evidence type="ECO:0000256" key="12">
    <source>
        <dbReference type="SAM" id="MobiDB-lite"/>
    </source>
</evidence>
<keyword evidence="16" id="KW-1185">Reference proteome</keyword>
<feature type="compositionally biased region" description="Basic and acidic residues" evidence="12">
    <location>
        <begin position="747"/>
        <end position="768"/>
    </location>
</feature>
<evidence type="ECO:0000313" key="15">
    <source>
        <dbReference type="EMBL" id="PUU74426.1"/>
    </source>
</evidence>
<proteinExistence type="inferred from homology"/>
<keyword evidence="5" id="KW-0813">Transport</keyword>
<dbReference type="Pfam" id="PF06012">
    <property type="entry name" value="DUF908"/>
    <property type="match status" value="1"/>
</dbReference>
<dbReference type="CDD" id="cd14291">
    <property type="entry name" value="UBA1_NUB1_like"/>
    <property type="match status" value="1"/>
</dbReference>
<feature type="domain" description="HECT" evidence="14">
    <location>
        <begin position="3667"/>
        <end position="4003"/>
    </location>
</feature>
<dbReference type="SMART" id="SM00165">
    <property type="entry name" value="UBA"/>
    <property type="match status" value="1"/>
</dbReference>
<feature type="compositionally biased region" description="Basic and acidic residues" evidence="12">
    <location>
        <begin position="707"/>
        <end position="720"/>
    </location>
</feature>
<feature type="compositionally biased region" description="Acidic residues" evidence="12">
    <location>
        <begin position="2408"/>
        <end position="2447"/>
    </location>
</feature>
<dbReference type="EC" id="2.3.2.26" evidence="4"/>
<feature type="compositionally biased region" description="Basic and acidic residues" evidence="12">
    <location>
        <begin position="2995"/>
        <end position="3005"/>
    </location>
</feature>
<evidence type="ECO:0000256" key="2">
    <source>
        <dbReference type="ARBA" id="ARBA00004123"/>
    </source>
</evidence>
<feature type="compositionally biased region" description="Basic and acidic residues" evidence="12">
    <location>
        <begin position="3345"/>
        <end position="3362"/>
    </location>
</feature>
<feature type="compositionally biased region" description="Basic and acidic residues" evidence="12">
    <location>
        <begin position="2010"/>
        <end position="2053"/>
    </location>
</feature>
<dbReference type="Pfam" id="PF14377">
    <property type="entry name" value="UBM"/>
    <property type="match status" value="3"/>
</dbReference>
<comment type="caution">
    <text evidence="15">The sequence shown here is derived from an EMBL/GenBank/DDBJ whole genome shotgun (WGS) entry which is preliminary data.</text>
</comment>
<evidence type="ECO:0000256" key="5">
    <source>
        <dbReference type="ARBA" id="ARBA00022448"/>
    </source>
</evidence>
<dbReference type="PANTHER" id="PTHR11254">
    <property type="entry name" value="HECT DOMAIN UBIQUITIN-PROTEIN LIGASE"/>
    <property type="match status" value="1"/>
</dbReference>
<dbReference type="GO" id="GO:0005634">
    <property type="term" value="C:nucleus"/>
    <property type="evidence" value="ECO:0007669"/>
    <property type="project" value="UniProtKB-SubCell"/>
</dbReference>
<dbReference type="PROSITE" id="PS50030">
    <property type="entry name" value="UBA"/>
    <property type="match status" value="1"/>
</dbReference>
<comment type="subcellular location">
    <subcellularLocation>
        <location evidence="2">Nucleus</location>
    </subcellularLocation>
</comment>
<dbReference type="InterPro" id="IPR009060">
    <property type="entry name" value="UBA-like_sf"/>
</dbReference>
<dbReference type="SMART" id="SM00119">
    <property type="entry name" value="HECTc"/>
    <property type="match status" value="1"/>
</dbReference>
<feature type="region of interest" description="Disordered" evidence="12">
    <location>
        <begin position="905"/>
        <end position="928"/>
    </location>
</feature>
<feature type="region of interest" description="Disordered" evidence="12">
    <location>
        <begin position="2006"/>
        <end position="2060"/>
    </location>
</feature>
<feature type="region of interest" description="Disordered" evidence="12">
    <location>
        <begin position="1559"/>
        <end position="1636"/>
    </location>
</feature>
<feature type="region of interest" description="Disordered" evidence="12">
    <location>
        <begin position="701"/>
        <end position="779"/>
    </location>
</feature>
<feature type="compositionally biased region" description="Low complexity" evidence="12">
    <location>
        <begin position="270"/>
        <end position="281"/>
    </location>
</feature>
<organism evidence="15 16">
    <name type="scientific">Tuber borchii</name>
    <name type="common">White truffle</name>
    <dbReference type="NCBI Taxonomy" id="42251"/>
    <lineage>
        <taxon>Eukaryota</taxon>
        <taxon>Fungi</taxon>
        <taxon>Dikarya</taxon>
        <taxon>Ascomycota</taxon>
        <taxon>Pezizomycotina</taxon>
        <taxon>Pezizomycetes</taxon>
        <taxon>Pezizales</taxon>
        <taxon>Tuberaceae</taxon>
        <taxon>Tuber</taxon>
    </lineage>
</organism>
<feature type="compositionally biased region" description="Low complexity" evidence="12">
    <location>
        <begin position="3323"/>
        <end position="3340"/>
    </location>
</feature>
<sequence>MKIKKTATAKHEATLSPFLKSFITTATSIPIPELLPFLSKFPVHWPFPRGDLYHWIALLNRFDSILEEQVQKYKLKEGPQTILWERQDEELVIGILKFSRMLVENCGNRSLYGSSGFINDLLNTTSLHVLEASLRLGSRLAQRYHTSRTRGASQSTNAVLLASHYNINLERVSKLATPFLKSIAVTGLASSKNVSTKAVVPIYANDLARLARDERPIDSAEVLGGKGKGKAPEGWEGPWEEWGGAYVSYYVSPTAQKAVTVSGPGAGFVPREPATPTPARRTSLHHGHQTPGSAHSRRRSTDDAIADSSDPAVTGGMQTLEIPYSQIKAASSLEDILKSTLPEIPVDTHYDLLHRLRVASALAGTAESRRQILGIRILALTNLAYVYSENQFTTKILQPDQDEPRRFQLVYQLAELVHSGDIKGVSGSGKEIPRWLQTLALGGLEALARHKSKTADVCAALSVNVNHGVLLYVVRKAVEELAVEKGEDEYDKEAEEWREALFTLVGYLPTTTHAGSLLVSAGLIPILVELLQLRTKKALRNIPKAVSFLDSLIYNVQNAFQALASAKGLDVVVDLVSDEVKAGLEEAETGKGIPDEYKSSTTDFKIGFYRQQTLKMVFKFMQHMMAQSGGNADRLLRNLIDSPKLLSALKVVIENGAIWGSNIWSTVVGIVSAFIHNEPTSYAVIHEAGLSHALLETVTGRSGLAEEEAKRKKDEEDRGVVVDNASTAAAADVGDEPMEEGSTPSESNDKGKDKEDESSEDRKKDLPPRLHTPAAGIMPSVDSIGSIPTAFGAICLNASGLALFQTSGALETFFEIFESADHIKCLTEHELASVLGSQFDELVRHHPTLRENVMKVVIEMLQRVEIIGRKLAEEKGMGAKLWIEDGYGGMVVAGGRKALVGEIHKHSPEGSAGSSTKPQRSDEEDVEMGDADVVASTITLEETSLDGSPKTEVVALSDIIDEEAEDADRNQPSIANFIDAAGRFLEGFLANANLSKDFIKRGGLDFLLDFYTVPSLPYDFATSQANQMMSRVLQVCSENSPSVTVAATLKHAQKAIDQLQPLLQHDKKEAFFAPLTDQKAAILPPRLQGGIPAQDDHRAAASSGEGIVEGIEAVQEKLSQDVRPSGTKLIKDLVTVHSLCYLLQELYGQPLFNVRLTLSIFMQPENEAIVSNLGALHRMCVWEELLLQNTIPDTWNEATRVKNSAGAAAASIEEEVIPTVVATSAESQLQSPRSQDEQKEAEKAVVERDGKTPWFRNVKTIRFLISQIPSSITPFLQGLARSLISRRSTDLLHKQHAFKIAEAISESMYDHLTWKRLDSSDSVTDKYGYWIVMLTSITSLLLEEKGSGQVITITLVTFKQNNGIKAVTDILETFWGEVQDLPALGDAEQIGKDSHQRMAHAYGGIKIILSLFTHLVSNKSVLDSPQTVALQTRERSSDTPRPDFFNPHQFLVELRASILPVVRNMWDASSIEKASCSIVKSVIEILGIVLKADSESGAFTRKELEKKGRLSNTISWRTMEPNEEGIRQLVEMGFTRENAMAGLLRGNGNVNTATEWLTSQGVRTPQRGSQISASSSRPLTAESHSTDEEGTDVDAAREEPIVPAQSEGEVERGAAATEPIMPPPAPPAPAVDTGVPPADDGVVAMNIDESNIQPPPPSGEPQASESAEISPSAVEKGKAKEGEKVEPPQVITIEELDELRSAICESLIDRSLDVLRVHSTVTFELSSLLTSAFGKVSESSDVRKEVASTILQSLMSLQADDLRPCAKTITSTSHLLGLVLQNQDFFDACLEDLRDQIPALIEFIKMNKGEPAPWIASILLVVEKVLSESAQPKRVTFTSPPSDQEPENIAELNSYKISDADQSALFEAVMGVVSVIGKDEVLPLAVARILVLLTRKRELAIRMAKEDNLRCLFHMLRCQAGLKTERIQASIMLVLRHIIEDKEVLKAIMRNEIRTWFQSRGSRQIDTQSFVRHNHHLVLRDPDAFVELVNELCKLTRYDPHLRSQQIAIKETERPKPETESKPEAGSDPAKETEEPAKETEDKEMVDKPKPVAEVKPPGLENPDGVIHFLLSELLAKDAIDSHLPPNPPKEDIASVPMDVQMEQGESTGKSTEVSQANSFSKPEKPEFKAEQHPKFIYRCFILQALTELLSCYNRAKIEFIGFSRKAAPREAITPSKPRSAVLNYLLNDIIPPGTLIHTEDIAHKKRATTSQWAILAIVSLSAQTGESSSAEDESNLLFVRKFILESALKAFKDASSSLEPLDAKYSRMMSLTDLFFRMLSARPNHNHSPGSAPSEKSQQQIARIMFEKNFIAALTGSLADIDLNFPSARRVIKYILRPLKLLSKTAIELNEISSISTPGATDEDEISTATSISDIGDMREDTPDLYRNSTLGMFEGEMVDDEHSSYDEDDYDDEMDDDEMEMEEEMEDEGDSEISDEEDEEGEGMDVEIVVEAGQESEDDDGDDDDEDSDDMDDEVEILDEMAQDQVHYGSGGEEDWQSEGSEGEEDRGDEILPDNDIEAIVRPPGGSDEAPEPGYEDRDDGFIDDDAEEDDEDDDDDDMDEEEAMIQEDYEDDEGAFSAVPWGWADETGEAPMMARAHPRGHGGWYPLGPRESPVFMTNAARPRHYMGGTAPRATDNVDQNPLLQQNSNNEQANARPTHNRSQEFMTDWVQAIDGMHATGGGVSMINTLMSLMTRSGQHLPVLANGASIQFQAALPHLAHHHHHHGAPFMPRELRSMFEAARPQPDVQRHHREDPQTAVNSFVPTLTTGRWTEESRLLFGSSAPDRAQRVVNAILVLLVPPAIEEERITKEKQEKARLELIQIEEERKKKEEEERIAREKAEEEERIRKEAEEREAAERAAAEAAEAAELAAAAASESDAPEGENSPKEGEAMEGIEATQGEAPRVEAGPSDPPAPRATVMIRGREMDITGMDIDPGFLEALPEELREEVLTQHIRERRAAAATNDQPSEISREFLEALPDEIRDELLAQEAADRRRRERDQARPPGASTGPADLDLASFLATLEPDLRQTVLLEQDDESLAQLPQAIVAEANQLRGERRFNQFVEMPRVARVSGVRHPGEPEPKPVKKPLRKSVIQLLDKAGVATLLRLMFIPQVGSTRLTLHEILLNICENKQNRAEVVNLLLSILQDGSSDMAAVERSFAQLSVRARQAPATKTPTTAIKRTGTGLLAQTSSEVSPLMVAQQCLGALLFLVGYNEHIPSYFLNEHDISVGLKRSTSRKGKGKEVPPPKASKYALNTLLSLLDRRLITESSTVMEQLSVLLSDITRPLTFLLKREKKKPSEQKPAESVAEAEPTTMEPANENTTVATETSAAATTEGQSSENKDEASNSDRKKDDDRRRRLRHLVPPVVPEHNLRLVVNILTARECSSKTFRETLATMQNLSAIPEAKVVFGAELIRQAQVLGGTILGHLEVLVHQIKHAENGTEIQGMALSNFSPASSDQAKLLRVLTALDYLFDPKRPSREIVKDNEPKDEESKKERDVLSNLYESLTFGPLWSKLSQCLSAIHERNDMLHVATILLPLIEALMVVCKNSGLKETPRTQRGQTPMSPVMAETTMENLFFKFTEDHRKILNQMVRNNPKLMSGSFALLVHNPKVLEFDNKRNYFNRRLHTRQGSRDPHPTLQLNVRRDQVFLDSYKSMYYKNGDEIKYAKLSIRFHGEEGVDAGGVTREWFQVMARQMFNPDYALFIPVASDRTTFHPSRMSGVNPEHLSFFKFIGRIIGKALYEGRVLDCHFSRAVYKRILGKSVSLKDMETLDLDYYKSLVWMLENDITDIITETFSVETDDFGDKKIIDLVPEGHNVPVTEDNKHEYVRLLVEYRLLTSVREQMENFLVGFHDIVPAELISIFNEQELELLISGLPEIDVDDWRNNTEYHNYSASSPQIQWFWRAVRSFDKEERAKLLQFVTGTSKVPLNGFKELEGMNGFSKFNIHRDYGSKDRLPSSHTCFNQIDLPEYDSYENLRQNILTAITQGAEYFGFA</sequence>
<feature type="compositionally biased region" description="Acidic residues" evidence="12">
    <location>
        <begin position="2539"/>
        <end position="2562"/>
    </location>
</feature>
<dbReference type="InterPro" id="IPR025527">
    <property type="entry name" value="HUWE1/Rev1_UBM"/>
</dbReference>
<evidence type="ECO:0000259" key="13">
    <source>
        <dbReference type="PROSITE" id="PS50030"/>
    </source>
</evidence>
<feature type="compositionally biased region" description="Acidic residues" evidence="12">
    <location>
        <begin position="2456"/>
        <end position="2484"/>
    </location>
</feature>
<feature type="region of interest" description="Disordered" evidence="12">
    <location>
        <begin position="1648"/>
        <end position="1685"/>
    </location>
</feature>
<reference evidence="15 16" key="1">
    <citation type="submission" date="2017-04" db="EMBL/GenBank/DDBJ databases">
        <title>Draft genome sequence of Tuber borchii Vittad., a whitish edible truffle.</title>
        <authorList>
            <consortium name="DOE Joint Genome Institute"/>
            <person name="Murat C."/>
            <person name="Kuo A."/>
            <person name="Barry K.W."/>
            <person name="Clum A."/>
            <person name="Dockter R.B."/>
            <person name="Fauchery L."/>
            <person name="Iotti M."/>
            <person name="Kohler A."/>
            <person name="Labutti K."/>
            <person name="Lindquist E.A."/>
            <person name="Lipzen A."/>
            <person name="Ohm R.A."/>
            <person name="Wang M."/>
            <person name="Grigoriev I.V."/>
            <person name="Zambonelli A."/>
            <person name="Martin F.M."/>
        </authorList>
    </citation>
    <scope>NUCLEOTIDE SEQUENCE [LARGE SCALE GENOMIC DNA]</scope>
    <source>
        <strain evidence="15 16">Tbo3840</strain>
    </source>
</reference>
<keyword evidence="7 11" id="KW-0833">Ubl conjugation pathway</keyword>
<evidence type="ECO:0000259" key="14">
    <source>
        <dbReference type="PROSITE" id="PS50237"/>
    </source>
</evidence>
<feature type="compositionally biased region" description="Pro residues" evidence="12">
    <location>
        <begin position="1620"/>
        <end position="1629"/>
    </location>
</feature>
<feature type="compositionally biased region" description="Basic and acidic residues" evidence="12">
    <location>
        <begin position="1234"/>
        <end position="1245"/>
    </location>
</feature>
<dbReference type="FunFam" id="3.30.2410.10:FF:000004">
    <property type="entry name" value="E3 ubiquitin-protein ligase HUWE1, variant"/>
    <property type="match status" value="1"/>
</dbReference>
<evidence type="ECO:0000256" key="4">
    <source>
        <dbReference type="ARBA" id="ARBA00012485"/>
    </source>
</evidence>
<dbReference type="InterPro" id="IPR050409">
    <property type="entry name" value="E3_ubiq-protein_ligase"/>
</dbReference>
<gene>
    <name evidence="15" type="ORF">B9Z19DRAFT_1133318</name>
</gene>
<dbReference type="FunFam" id="3.90.1750.10:FF:000003">
    <property type="entry name" value="E3 ubiquitin-protein ligase UPL1"/>
    <property type="match status" value="1"/>
</dbReference>
<comment type="similarity">
    <text evidence="10">Belongs to the UPL family. TOM1/PTR1 subfamily.</text>
</comment>
<dbReference type="GO" id="GO:0051028">
    <property type="term" value="P:mRNA transport"/>
    <property type="evidence" value="ECO:0007669"/>
    <property type="project" value="UniProtKB-KW"/>
</dbReference>
<comment type="catalytic activity">
    <reaction evidence="1">
        <text>S-ubiquitinyl-[E2 ubiquitin-conjugating enzyme]-L-cysteine + [acceptor protein]-L-lysine = [E2 ubiquitin-conjugating enzyme]-L-cysteine + N(6)-ubiquitinyl-[acceptor protein]-L-lysine.</text>
        <dbReference type="EC" id="2.3.2.26"/>
    </reaction>
</comment>
<dbReference type="GO" id="GO:0000209">
    <property type="term" value="P:protein polyubiquitination"/>
    <property type="evidence" value="ECO:0007669"/>
    <property type="project" value="TreeGrafter"/>
</dbReference>
<feature type="region of interest" description="Disordered" evidence="12">
    <location>
        <begin position="3299"/>
        <end position="3368"/>
    </location>
</feature>
<dbReference type="Gene3D" id="3.30.2410.10">
    <property type="entry name" value="Hect, E3 ligase catalytic domain"/>
    <property type="match status" value="1"/>
</dbReference>
<dbReference type="PANTHER" id="PTHR11254:SF67">
    <property type="entry name" value="E3 UBIQUITIN-PROTEIN LIGASE HUWE1"/>
    <property type="match status" value="1"/>
</dbReference>
<keyword evidence="9" id="KW-0539">Nucleus</keyword>
<accession>A0A2T6ZG43</accession>
<keyword evidence="8" id="KW-0509">mRNA transport</keyword>
<protein>
    <recommendedName>
        <fullName evidence="4">HECT-type E3 ubiquitin transferase</fullName>
        <ecNumber evidence="4">2.3.2.26</ecNumber>
    </recommendedName>
</protein>
<dbReference type="GO" id="GO:0006511">
    <property type="term" value="P:ubiquitin-dependent protein catabolic process"/>
    <property type="evidence" value="ECO:0007669"/>
    <property type="project" value="TreeGrafter"/>
</dbReference>
<feature type="region of interest" description="Disordered" evidence="12">
    <location>
        <begin position="2629"/>
        <end position="2663"/>
    </location>
</feature>
<dbReference type="Pfam" id="PF06025">
    <property type="entry name" value="DUF913"/>
    <property type="match status" value="1"/>
</dbReference>
<feature type="compositionally biased region" description="Polar residues" evidence="12">
    <location>
        <begin position="1559"/>
        <end position="1578"/>
    </location>
</feature>
<evidence type="ECO:0000256" key="11">
    <source>
        <dbReference type="PROSITE-ProRule" id="PRU00104"/>
    </source>
</evidence>
<evidence type="ECO:0000256" key="6">
    <source>
        <dbReference type="ARBA" id="ARBA00022679"/>
    </source>
</evidence>
<feature type="compositionally biased region" description="Basic and acidic residues" evidence="12">
    <location>
        <begin position="2829"/>
        <end position="2863"/>
    </location>
</feature>